<organism evidence="12 15">
    <name type="scientific">Pseudobutyrivibrio ruminis</name>
    <dbReference type="NCBI Taxonomy" id="46206"/>
    <lineage>
        <taxon>Bacteria</taxon>
        <taxon>Bacillati</taxon>
        <taxon>Bacillota</taxon>
        <taxon>Clostridia</taxon>
        <taxon>Lachnospirales</taxon>
        <taxon>Lachnospiraceae</taxon>
        <taxon>Pseudobutyrivibrio</taxon>
    </lineage>
</organism>
<dbReference type="GO" id="GO:0015833">
    <property type="term" value="P:peptide transport"/>
    <property type="evidence" value="ECO:0007669"/>
    <property type="project" value="UniProtKB-KW"/>
</dbReference>
<feature type="transmembrane region" description="Helical" evidence="10">
    <location>
        <begin position="183"/>
        <end position="203"/>
    </location>
</feature>
<keyword evidence="5" id="KW-0571">Peptide transport</keyword>
<dbReference type="PANTHER" id="PTHR43386">
    <property type="entry name" value="OLIGOPEPTIDE TRANSPORT SYSTEM PERMEASE PROTEIN APPC"/>
    <property type="match status" value="1"/>
</dbReference>
<dbReference type="GO" id="GO:0005886">
    <property type="term" value="C:plasma membrane"/>
    <property type="evidence" value="ECO:0007669"/>
    <property type="project" value="UniProtKB-SubCell"/>
</dbReference>
<dbReference type="EMBL" id="PDYH01000017">
    <property type="protein sequence ID" value="PHU40633.1"/>
    <property type="molecule type" value="Genomic_DNA"/>
</dbReference>
<feature type="domain" description="ABC transmembrane type-1" evidence="11">
    <location>
        <begin position="144"/>
        <end position="349"/>
    </location>
</feature>
<dbReference type="EMBL" id="PDYF01000009">
    <property type="protein sequence ID" value="PHU35492.1"/>
    <property type="molecule type" value="Genomic_DNA"/>
</dbReference>
<dbReference type="PANTHER" id="PTHR43386:SF24">
    <property type="entry name" value="OLIGOPEPTIDE TRANSPORT SYSTEM PERMEASE PROTEIN AMID"/>
    <property type="match status" value="1"/>
</dbReference>
<evidence type="ECO:0000256" key="9">
    <source>
        <dbReference type="ARBA" id="ARBA00024202"/>
    </source>
</evidence>
<evidence type="ECO:0000256" key="1">
    <source>
        <dbReference type="ARBA" id="ARBA00004651"/>
    </source>
</evidence>
<dbReference type="GO" id="GO:0055085">
    <property type="term" value="P:transmembrane transport"/>
    <property type="evidence" value="ECO:0007669"/>
    <property type="project" value="InterPro"/>
</dbReference>
<keyword evidence="7 10" id="KW-1133">Transmembrane helix</keyword>
<evidence type="ECO:0000256" key="8">
    <source>
        <dbReference type="ARBA" id="ARBA00023136"/>
    </source>
</evidence>
<keyword evidence="3" id="KW-1003">Cell membrane</keyword>
<dbReference type="Proteomes" id="UP000225889">
    <property type="component" value="Unassembled WGS sequence"/>
</dbReference>
<evidence type="ECO:0000259" key="11">
    <source>
        <dbReference type="PROSITE" id="PS50928"/>
    </source>
</evidence>
<dbReference type="InterPro" id="IPR050366">
    <property type="entry name" value="BP-dependent_transpt_permease"/>
</dbReference>
<keyword evidence="14" id="KW-1185">Reference proteome</keyword>
<comment type="subcellular location">
    <subcellularLocation>
        <location evidence="1 10">Cell membrane</location>
        <topology evidence="1 10">Multi-pass membrane protein</topology>
    </subcellularLocation>
</comment>
<dbReference type="InterPro" id="IPR025966">
    <property type="entry name" value="OppC_N"/>
</dbReference>
<evidence type="ECO:0000256" key="7">
    <source>
        <dbReference type="ARBA" id="ARBA00022989"/>
    </source>
</evidence>
<evidence type="ECO:0000256" key="2">
    <source>
        <dbReference type="ARBA" id="ARBA00022448"/>
    </source>
</evidence>
<accession>A0A2G3DWT1</accession>
<evidence type="ECO:0000313" key="12">
    <source>
        <dbReference type="EMBL" id="PHU35492.1"/>
    </source>
</evidence>
<feature type="transmembrane region" description="Helical" evidence="10">
    <location>
        <begin position="273"/>
        <end position="293"/>
    </location>
</feature>
<evidence type="ECO:0000313" key="15">
    <source>
        <dbReference type="Proteomes" id="UP000225889"/>
    </source>
</evidence>
<dbReference type="Pfam" id="PF12911">
    <property type="entry name" value="OppC_N"/>
    <property type="match status" value="1"/>
</dbReference>
<keyword evidence="6" id="KW-0653">Protein transport</keyword>
<dbReference type="Pfam" id="PF00528">
    <property type="entry name" value="BPD_transp_1"/>
    <property type="match status" value="1"/>
</dbReference>
<evidence type="ECO:0000256" key="4">
    <source>
        <dbReference type="ARBA" id="ARBA00022692"/>
    </source>
</evidence>
<feature type="transmembrane region" description="Helical" evidence="10">
    <location>
        <begin position="146"/>
        <end position="171"/>
    </location>
</feature>
<comment type="similarity">
    <text evidence="9">Belongs to the binding-protein-dependent transport system permease family. OppBC subfamily.</text>
</comment>
<sequence length="361" mass="39791">MLDNREMKRSFLSAQVDVSKFNASNFEKATDDEKRQQDVMGESTTFFKDGMRRLRKNPLAMGSIVVLVAIILAILIAPHFVPYSYDEVITVNGQRDKTMTNLDFMCYSDKELAYMEETGEDLFPHIFGTDGLGRDYFIRVIYGTRVSLAVGVVAALMVVLIGIIYGSVAGYFGGKIDLVMMRIVDIIYSLPDMLIIILLSVVLKEVLAGKLAGTVFSRLGTNMISMFIVFGLLYWVSMARLIRGQILTIKNNEYVLAAKCIGTPNRKILTKHILPNCLSVIIITTALQIPSAIFTESYLSFLGLGVSIPLSSLGSLANDARAGMQSYPARLVIPAVIICLIVLALNLLGDGLRDAFDTKLD</sequence>
<feature type="transmembrane region" description="Helical" evidence="10">
    <location>
        <begin position="223"/>
        <end position="242"/>
    </location>
</feature>
<dbReference type="AlphaFoldDB" id="A0A2G3DWT1"/>
<evidence type="ECO:0000256" key="3">
    <source>
        <dbReference type="ARBA" id="ARBA00022475"/>
    </source>
</evidence>
<dbReference type="PROSITE" id="PS50928">
    <property type="entry name" value="ABC_TM1"/>
    <property type="match status" value="1"/>
</dbReference>
<dbReference type="InterPro" id="IPR035906">
    <property type="entry name" value="MetI-like_sf"/>
</dbReference>
<reference evidence="12" key="1">
    <citation type="submission" date="2017-10" db="EMBL/GenBank/DDBJ databases">
        <title>Resolving the taxonomy of Roseburia spp., Eubacterium rectale and Agathobacter spp. through phylogenomic analysis.</title>
        <authorList>
            <person name="Sheridan P.O."/>
            <person name="Walker A.W."/>
            <person name="Duncan S.H."/>
            <person name="Scott K.P."/>
            <person name="Toole P.W.O."/>
            <person name="Luis P."/>
            <person name="Flint H.J."/>
        </authorList>
    </citation>
    <scope>NUCLEOTIDE SEQUENCE [LARGE SCALE GENOMIC DNA]</scope>
    <source>
        <strain evidence="13">JK10</strain>
        <strain evidence="12">JK626</strain>
    </source>
</reference>
<keyword evidence="4 10" id="KW-0812">Transmembrane</keyword>
<dbReference type="InterPro" id="IPR000515">
    <property type="entry name" value="MetI-like"/>
</dbReference>
<evidence type="ECO:0000313" key="13">
    <source>
        <dbReference type="EMBL" id="PHU40633.1"/>
    </source>
</evidence>
<feature type="transmembrane region" description="Helical" evidence="10">
    <location>
        <begin position="59"/>
        <end position="81"/>
    </location>
</feature>
<evidence type="ECO:0000256" key="10">
    <source>
        <dbReference type="RuleBase" id="RU363032"/>
    </source>
</evidence>
<protein>
    <submittedName>
        <fullName evidence="12">Peptide ABC transporter permease</fullName>
    </submittedName>
</protein>
<gene>
    <name evidence="13" type="ORF">CSX00_05130</name>
    <name evidence="12" type="ORF">CSX01_04835</name>
</gene>
<proteinExistence type="inferred from homology"/>
<keyword evidence="2 10" id="KW-0813">Transport</keyword>
<evidence type="ECO:0000256" key="6">
    <source>
        <dbReference type="ARBA" id="ARBA00022927"/>
    </source>
</evidence>
<dbReference type="Gene3D" id="1.10.3720.10">
    <property type="entry name" value="MetI-like"/>
    <property type="match status" value="1"/>
</dbReference>
<name>A0A2G3DWT1_9FIRM</name>
<dbReference type="CDD" id="cd06261">
    <property type="entry name" value="TM_PBP2"/>
    <property type="match status" value="1"/>
</dbReference>
<feature type="transmembrane region" description="Helical" evidence="10">
    <location>
        <begin position="329"/>
        <end position="349"/>
    </location>
</feature>
<comment type="caution">
    <text evidence="12">The sequence shown here is derived from an EMBL/GenBank/DDBJ whole genome shotgun (WGS) entry which is preliminary data.</text>
</comment>
<evidence type="ECO:0000313" key="14">
    <source>
        <dbReference type="Proteomes" id="UP000224317"/>
    </source>
</evidence>
<dbReference type="Proteomes" id="UP000224317">
    <property type="component" value="Unassembled WGS sequence"/>
</dbReference>
<evidence type="ECO:0000256" key="5">
    <source>
        <dbReference type="ARBA" id="ARBA00022856"/>
    </source>
</evidence>
<dbReference type="SUPFAM" id="SSF161098">
    <property type="entry name" value="MetI-like"/>
    <property type="match status" value="1"/>
</dbReference>
<keyword evidence="8 10" id="KW-0472">Membrane</keyword>
<reference evidence="12" key="2">
    <citation type="submission" date="2017-10" db="EMBL/GenBank/DDBJ databases">
        <authorList>
            <person name="Banno H."/>
            <person name="Chua N.-H."/>
        </authorList>
    </citation>
    <scope>NUCLEOTIDE SEQUENCE [LARGE SCALE GENOMIC DNA]</scope>
    <source>
        <strain evidence="13">JK10</strain>
        <strain evidence="12">JK626</strain>
    </source>
</reference>
<dbReference type="GO" id="GO:0015031">
    <property type="term" value="P:protein transport"/>
    <property type="evidence" value="ECO:0007669"/>
    <property type="project" value="UniProtKB-KW"/>
</dbReference>